<protein>
    <submittedName>
        <fullName evidence="6">Cyanate permease</fullName>
    </submittedName>
</protein>
<keyword evidence="3 4" id="KW-0472">Membrane</keyword>
<evidence type="ECO:0000256" key="3">
    <source>
        <dbReference type="ARBA" id="ARBA00023136"/>
    </source>
</evidence>
<evidence type="ECO:0000256" key="2">
    <source>
        <dbReference type="ARBA" id="ARBA00022989"/>
    </source>
</evidence>
<keyword evidence="2 4" id="KW-1133">Transmembrane helix</keyword>
<dbReference type="PANTHER" id="PTHR11360:SF290">
    <property type="entry name" value="MONOCARBOXYLATE MFS PERMEASE"/>
    <property type="match status" value="1"/>
</dbReference>
<dbReference type="Pfam" id="PF07690">
    <property type="entry name" value="MFS_1"/>
    <property type="match status" value="1"/>
</dbReference>
<feature type="transmembrane region" description="Helical" evidence="4">
    <location>
        <begin position="381"/>
        <end position="404"/>
    </location>
</feature>
<evidence type="ECO:0000313" key="7">
    <source>
        <dbReference type="Proteomes" id="UP000295678"/>
    </source>
</evidence>
<feature type="transmembrane region" description="Helical" evidence="4">
    <location>
        <begin position="60"/>
        <end position="77"/>
    </location>
</feature>
<reference evidence="6 7" key="1">
    <citation type="submission" date="2019-03" db="EMBL/GenBank/DDBJ databases">
        <title>Genomic Encyclopedia of Type Strains, Phase IV (KMG-IV): sequencing the most valuable type-strain genomes for metagenomic binning, comparative biology and taxonomic classification.</title>
        <authorList>
            <person name="Goeker M."/>
        </authorList>
    </citation>
    <scope>NUCLEOTIDE SEQUENCE [LARGE SCALE GENOMIC DNA]</scope>
    <source>
        <strain evidence="6 7">DSM 19345</strain>
    </source>
</reference>
<feature type="transmembrane region" description="Helical" evidence="4">
    <location>
        <begin position="294"/>
        <end position="312"/>
    </location>
</feature>
<dbReference type="InterPro" id="IPR050327">
    <property type="entry name" value="Proton-linked_MCT"/>
</dbReference>
<dbReference type="InterPro" id="IPR011701">
    <property type="entry name" value="MFS"/>
</dbReference>
<evidence type="ECO:0000256" key="4">
    <source>
        <dbReference type="SAM" id="Phobius"/>
    </source>
</evidence>
<accession>A0A4V2V031</accession>
<evidence type="ECO:0000256" key="1">
    <source>
        <dbReference type="ARBA" id="ARBA00022692"/>
    </source>
</evidence>
<dbReference type="GO" id="GO:0022857">
    <property type="term" value="F:transmembrane transporter activity"/>
    <property type="evidence" value="ECO:0007669"/>
    <property type="project" value="InterPro"/>
</dbReference>
<dbReference type="Gene3D" id="1.20.1250.20">
    <property type="entry name" value="MFS general substrate transporter like domains"/>
    <property type="match status" value="1"/>
</dbReference>
<name>A0A4V2V031_9HYPH</name>
<proteinExistence type="predicted"/>
<feature type="transmembrane region" description="Helical" evidence="4">
    <location>
        <begin position="146"/>
        <end position="165"/>
    </location>
</feature>
<evidence type="ECO:0000259" key="5">
    <source>
        <dbReference type="PROSITE" id="PS50850"/>
    </source>
</evidence>
<feature type="transmembrane region" description="Helical" evidence="4">
    <location>
        <begin position="318"/>
        <end position="340"/>
    </location>
</feature>
<dbReference type="PANTHER" id="PTHR11360">
    <property type="entry name" value="MONOCARBOXYLATE TRANSPORTER"/>
    <property type="match status" value="1"/>
</dbReference>
<keyword evidence="1 4" id="KW-0812">Transmembrane</keyword>
<feature type="transmembrane region" description="Helical" evidence="4">
    <location>
        <begin position="21"/>
        <end position="48"/>
    </location>
</feature>
<dbReference type="EMBL" id="SMAK01000001">
    <property type="protein sequence ID" value="TCT13679.1"/>
    <property type="molecule type" value="Genomic_DNA"/>
</dbReference>
<feature type="transmembrane region" description="Helical" evidence="4">
    <location>
        <begin position="84"/>
        <end position="104"/>
    </location>
</feature>
<organism evidence="6 7">
    <name type="scientific">Tepidamorphus gemmatus</name>
    <dbReference type="NCBI Taxonomy" id="747076"/>
    <lineage>
        <taxon>Bacteria</taxon>
        <taxon>Pseudomonadati</taxon>
        <taxon>Pseudomonadota</taxon>
        <taxon>Alphaproteobacteria</taxon>
        <taxon>Hyphomicrobiales</taxon>
        <taxon>Tepidamorphaceae</taxon>
        <taxon>Tepidamorphus</taxon>
    </lineage>
</organism>
<dbReference type="InterPro" id="IPR020846">
    <property type="entry name" value="MFS_dom"/>
</dbReference>
<feature type="domain" description="Major facilitator superfamily (MFS) profile" evidence="5">
    <location>
        <begin position="23"/>
        <end position="407"/>
    </location>
</feature>
<sequence length="416" mass="43726">MILDVVKVATGPCRVDSGYSWFRLAISMMLGTIGGVGMWAVVVVLPAVQAEFGVDRADASLPYTLTMAGFALGNALVGRLVDRYGIMPPILGSALALGAGFILAAMSPQLWLFALAQGALIGIGTAATFGPLIADLSHWFRRRRGVAVAAAATGNYLAGAIWPPIMQPILAADGWRTTYMVIGIVILVAMVPLSLLLRRRFVEEVIPGTERGHSGGPLKPIDLSPRALQILLVVAGLGCCVAMSMPQVHIVAYCADLGYGVARGAEMLALMLGAGVISRLASGFLADCIGGVKTLLIGSVLQGLALALYIPFNGLASLYVVSLVFGLSQGGIVPCYALIVREYLPAREAGQRVGTVIMATVVGMAFGGWMSGWIYDLTGSYLAAFLNGIAWNLLNVTVMLYVLFRSHSAATRLRPA</sequence>
<feature type="transmembrane region" description="Helical" evidence="4">
    <location>
        <begin position="227"/>
        <end position="245"/>
    </location>
</feature>
<feature type="transmembrane region" description="Helical" evidence="4">
    <location>
        <begin position="177"/>
        <end position="197"/>
    </location>
</feature>
<feature type="transmembrane region" description="Helical" evidence="4">
    <location>
        <begin position="265"/>
        <end position="282"/>
    </location>
</feature>
<gene>
    <name evidence="6" type="ORF">EDC22_101550</name>
</gene>
<evidence type="ECO:0000313" key="6">
    <source>
        <dbReference type="EMBL" id="TCT13679.1"/>
    </source>
</evidence>
<feature type="transmembrane region" description="Helical" evidence="4">
    <location>
        <begin position="352"/>
        <end position="375"/>
    </location>
</feature>
<comment type="caution">
    <text evidence="6">The sequence shown here is derived from an EMBL/GenBank/DDBJ whole genome shotgun (WGS) entry which is preliminary data.</text>
</comment>
<dbReference type="AlphaFoldDB" id="A0A4V2V031"/>
<dbReference type="InterPro" id="IPR036259">
    <property type="entry name" value="MFS_trans_sf"/>
</dbReference>
<dbReference type="RefSeq" id="WP_132805041.1">
    <property type="nucleotide sequence ID" value="NZ_SMAK01000001.1"/>
</dbReference>
<feature type="transmembrane region" description="Helical" evidence="4">
    <location>
        <begin position="110"/>
        <end position="134"/>
    </location>
</feature>
<dbReference type="CDD" id="cd17355">
    <property type="entry name" value="MFS_YcxA_like"/>
    <property type="match status" value="1"/>
</dbReference>
<dbReference type="Proteomes" id="UP000295678">
    <property type="component" value="Unassembled WGS sequence"/>
</dbReference>
<keyword evidence="7" id="KW-1185">Reference proteome</keyword>
<dbReference type="PROSITE" id="PS50850">
    <property type="entry name" value="MFS"/>
    <property type="match status" value="1"/>
</dbReference>
<dbReference type="OrthoDB" id="9796632at2"/>
<dbReference type="SUPFAM" id="SSF103473">
    <property type="entry name" value="MFS general substrate transporter"/>
    <property type="match status" value="1"/>
</dbReference>